<evidence type="ECO:0000256" key="2">
    <source>
        <dbReference type="ARBA" id="ARBA00022980"/>
    </source>
</evidence>
<evidence type="ECO:0000313" key="5">
    <source>
        <dbReference type="EMBL" id="AAG17801.1"/>
    </source>
</evidence>
<keyword evidence="2 4" id="KW-0689">Ribosomal protein</keyword>
<proteinExistence type="inferred from homology"/>
<dbReference type="PRINTS" id="PR00060">
    <property type="entry name" value="RIBOSOMALL16"/>
</dbReference>
<accession>Q9G8Q3</accession>
<dbReference type="RefSeq" id="NP_066523.1">
    <property type="nucleotide sequence ID" value="NC_002573.1"/>
</dbReference>
<geneLocation type="mitochondrion" evidence="5"/>
<dbReference type="Pfam" id="PF00252">
    <property type="entry name" value="Ribosomal_L16"/>
    <property type="match status" value="1"/>
</dbReference>
<evidence type="ECO:0000256" key="3">
    <source>
        <dbReference type="ARBA" id="ARBA00023274"/>
    </source>
</evidence>
<dbReference type="GeneID" id="800674"/>
<dbReference type="GO" id="GO:0032543">
    <property type="term" value="P:mitochondrial translation"/>
    <property type="evidence" value="ECO:0007669"/>
    <property type="project" value="TreeGrafter"/>
</dbReference>
<dbReference type="CDD" id="cd01433">
    <property type="entry name" value="Ribosomal_L16_L10e"/>
    <property type="match status" value="1"/>
</dbReference>
<dbReference type="GO" id="GO:0003735">
    <property type="term" value="F:structural constituent of ribosome"/>
    <property type="evidence" value="ECO:0007669"/>
    <property type="project" value="InterPro"/>
</dbReference>
<dbReference type="Gene3D" id="3.90.1170.10">
    <property type="entry name" value="Ribosomal protein L10e/L16"/>
    <property type="match status" value="1"/>
</dbReference>
<dbReference type="PANTHER" id="PTHR12220:SF13">
    <property type="entry name" value="LARGE RIBOSOMAL SUBUNIT PROTEIN UL16M"/>
    <property type="match status" value="1"/>
</dbReference>
<dbReference type="InterPro" id="IPR047873">
    <property type="entry name" value="Ribosomal_uL16"/>
</dbReference>
<dbReference type="PANTHER" id="PTHR12220">
    <property type="entry name" value="50S/60S RIBOSOMAL PROTEIN L16"/>
    <property type="match status" value="1"/>
</dbReference>
<dbReference type="InterPro" id="IPR016180">
    <property type="entry name" value="Ribosomal_uL16_dom"/>
</dbReference>
<dbReference type="EMBL" id="AF288092">
    <property type="protein sequence ID" value="AAG17801.1"/>
    <property type="molecule type" value="Genomic_DNA"/>
</dbReference>
<sequence length="141" mass="16469">MKKKSQLRLHKKCIYRHKINSSSKLLLSGDYGFFALENSILTKEQIECCRVIIRRELRKKGFLLIRCNFLIPITSKALGVRMGKGKGAIDKYVEFINIFDCLFELKNISFLLAIKLLNKISYKLPFKVCLIDKNKNLYYAK</sequence>
<dbReference type="AlphaFoldDB" id="Q9G8Q3"/>
<dbReference type="InterPro" id="IPR036920">
    <property type="entry name" value="Ribosomal_uL16_sf"/>
</dbReference>
<dbReference type="GO" id="GO:0005762">
    <property type="term" value="C:mitochondrial large ribosomal subunit"/>
    <property type="evidence" value="ECO:0007669"/>
    <property type="project" value="TreeGrafter"/>
</dbReference>
<keyword evidence="3 4" id="KW-0687">Ribonucleoprotein</keyword>
<evidence type="ECO:0000256" key="1">
    <source>
        <dbReference type="ARBA" id="ARBA00008931"/>
    </source>
</evidence>
<gene>
    <name evidence="5" type="primary">rpl16</name>
</gene>
<comment type="similarity">
    <text evidence="1 4">Belongs to the universal ribosomal protein uL16 family.</text>
</comment>
<protein>
    <submittedName>
        <fullName evidence="5">Ribosomal protein L16</fullName>
    </submittedName>
</protein>
<keyword evidence="5" id="KW-0496">Mitochondrion</keyword>
<evidence type="ECO:0000256" key="4">
    <source>
        <dbReference type="RuleBase" id="RU004413"/>
    </source>
</evidence>
<dbReference type="SUPFAM" id="SSF54686">
    <property type="entry name" value="Ribosomal protein L16p/L10e"/>
    <property type="match status" value="1"/>
</dbReference>
<dbReference type="GO" id="GO:0019843">
    <property type="term" value="F:rRNA binding"/>
    <property type="evidence" value="ECO:0007669"/>
    <property type="project" value="InterPro"/>
</dbReference>
<dbReference type="InterPro" id="IPR000114">
    <property type="entry name" value="Ribosomal_uL16_bact-type"/>
</dbReference>
<reference evidence="5" key="1">
    <citation type="submission" date="2000-07" db="EMBL/GenBank/DDBJ databases">
        <title>The mitochondrial genome of the supposedly primitive protist, Naegleria gruberi.</title>
        <authorList>
            <person name="Burger G."/>
            <person name="Lang B.F."/>
            <person name="Nerad T.A."/>
            <person name="Gray M.W."/>
        </authorList>
    </citation>
    <scope>NUCLEOTIDE SEQUENCE</scope>
</reference>
<organism evidence="5">
    <name type="scientific">Naegleria gruberi</name>
    <name type="common">Amoeba</name>
    <dbReference type="NCBI Taxonomy" id="5762"/>
    <lineage>
        <taxon>Eukaryota</taxon>
        <taxon>Discoba</taxon>
        <taxon>Heterolobosea</taxon>
        <taxon>Tetramitia</taxon>
        <taxon>Eutetramitia</taxon>
        <taxon>Vahlkampfiidae</taxon>
        <taxon>Naegleria</taxon>
    </lineage>
</organism>
<name>Q9G8Q3_NAEGR</name>